<dbReference type="FunFam" id="3.90.79.10:FF:000051">
    <property type="entry name" value="Probable NADH pyrophosphatase"/>
    <property type="match status" value="1"/>
</dbReference>
<dbReference type="NCBIfam" id="NF001299">
    <property type="entry name" value="PRK00241.1"/>
    <property type="match status" value="1"/>
</dbReference>
<dbReference type="Pfam" id="PF09297">
    <property type="entry name" value="Zn_ribbon_NUD"/>
    <property type="match status" value="1"/>
</dbReference>
<evidence type="ECO:0000256" key="7">
    <source>
        <dbReference type="RuleBase" id="RU003476"/>
    </source>
</evidence>
<gene>
    <name evidence="8" type="primary">nudC</name>
    <name evidence="8" type="ORF">GXY80_07775</name>
</gene>
<dbReference type="PRINTS" id="PR00502">
    <property type="entry name" value="NUDIXFAMILY"/>
</dbReference>
<dbReference type="GO" id="GO:0046872">
    <property type="term" value="F:metal ion binding"/>
    <property type="evidence" value="ECO:0007669"/>
    <property type="project" value="UniProtKB-KW"/>
</dbReference>
<evidence type="ECO:0000256" key="2">
    <source>
        <dbReference type="ARBA" id="ARBA00012381"/>
    </source>
</evidence>
<dbReference type="SUPFAM" id="SSF55811">
    <property type="entry name" value="Nudix"/>
    <property type="match status" value="2"/>
</dbReference>
<dbReference type="EMBL" id="JAAYEE010000127">
    <property type="protein sequence ID" value="NLW35364.1"/>
    <property type="molecule type" value="Genomic_DNA"/>
</dbReference>
<comment type="cofactor">
    <cofactor evidence="1">
        <name>Mg(2+)</name>
        <dbReference type="ChEBI" id="CHEBI:18420"/>
    </cofactor>
</comment>
<evidence type="ECO:0000256" key="4">
    <source>
        <dbReference type="ARBA" id="ARBA00022801"/>
    </source>
</evidence>
<keyword evidence="4 7" id="KW-0378">Hydrolase</keyword>
<dbReference type="Pfam" id="PF00293">
    <property type="entry name" value="NUDIX"/>
    <property type="match status" value="1"/>
</dbReference>
<evidence type="ECO:0000256" key="6">
    <source>
        <dbReference type="ARBA" id="ARBA00023027"/>
    </source>
</evidence>
<dbReference type="PROSITE" id="PS00893">
    <property type="entry name" value="NUDIX_BOX"/>
    <property type="match status" value="1"/>
</dbReference>
<dbReference type="InterPro" id="IPR049734">
    <property type="entry name" value="NudC-like_C"/>
</dbReference>
<reference evidence="8" key="2">
    <citation type="submission" date="2020-01" db="EMBL/GenBank/DDBJ databases">
        <authorList>
            <person name="Campanaro S."/>
        </authorList>
    </citation>
    <scope>NUCLEOTIDE SEQUENCE</scope>
    <source>
        <strain evidence="8">AS06rmzACSIP_7</strain>
    </source>
</reference>
<sequence>MEGLFISSGNPQQERTDPAWWFIFRDRKMLVAIDGEKAAVPSVHGENNKNLPLLRKHYIGTLGDINCYAAEVTQGTSPPEGMVFHGLWGLFGRIADEFHRTALRAMHIIDWDRTDQYCSRCGTKSELKIGERAKICPACNALSFPRISPAVIVLVERGRKVLLARAARFTRDWYSVLAGFVEPGETLEDVVRREVKEETGIDVKDIRYFGSQPWPFPDSLMIAFMARYAGGEIQVDGNEIVEARWFEYDRLPHIPGRISIARALIDWFVEKHTKGKR</sequence>
<dbReference type="Gene3D" id="3.90.79.10">
    <property type="entry name" value="Nucleoside Triphosphate Pyrophosphohydrolase"/>
    <property type="match status" value="1"/>
</dbReference>
<dbReference type="Pfam" id="PF09296">
    <property type="entry name" value="NUDIX-like"/>
    <property type="match status" value="1"/>
</dbReference>
<accession>A0A351U7Q8</accession>
<dbReference type="CDD" id="cd03429">
    <property type="entry name" value="NUDIX_NADH_pyrophosphatase_Nudt13"/>
    <property type="match status" value="1"/>
</dbReference>
<dbReference type="InterPro" id="IPR020476">
    <property type="entry name" value="Nudix_hydrolase"/>
</dbReference>
<dbReference type="InterPro" id="IPR015375">
    <property type="entry name" value="NADH_PPase-like_N"/>
</dbReference>
<dbReference type="PROSITE" id="PS51462">
    <property type="entry name" value="NUDIX"/>
    <property type="match status" value="1"/>
</dbReference>
<dbReference type="InterPro" id="IPR015797">
    <property type="entry name" value="NUDIX_hydrolase-like_dom_sf"/>
</dbReference>
<proteinExistence type="inferred from homology"/>
<dbReference type="EC" id="3.6.1.22" evidence="2"/>
<comment type="similarity">
    <text evidence="7">Belongs to the Nudix hydrolase family.</text>
</comment>
<evidence type="ECO:0000256" key="5">
    <source>
        <dbReference type="ARBA" id="ARBA00022842"/>
    </source>
</evidence>
<dbReference type="PANTHER" id="PTHR11383">
    <property type="entry name" value="NUCLEOSIDE DIPHOSPHATE-LINKED MOIETY X MOTIF 13"/>
    <property type="match status" value="1"/>
</dbReference>
<dbReference type="InterPro" id="IPR020084">
    <property type="entry name" value="NUDIX_hydrolase_CS"/>
</dbReference>
<keyword evidence="5" id="KW-0460">Magnesium</keyword>
<evidence type="ECO:0000313" key="9">
    <source>
        <dbReference type="Proteomes" id="UP000777265"/>
    </source>
</evidence>
<dbReference type="Proteomes" id="UP000777265">
    <property type="component" value="Unassembled WGS sequence"/>
</dbReference>
<keyword evidence="3" id="KW-0479">Metal-binding</keyword>
<comment type="caution">
    <text evidence="8">The sequence shown here is derived from an EMBL/GenBank/DDBJ whole genome shotgun (WGS) entry which is preliminary data.</text>
</comment>
<dbReference type="InterPro" id="IPR000086">
    <property type="entry name" value="NUDIX_hydrolase_dom"/>
</dbReference>
<protein>
    <recommendedName>
        <fullName evidence="2">NAD(+) diphosphatase</fullName>
        <ecNumber evidence="2">3.6.1.22</ecNumber>
    </recommendedName>
</protein>
<evidence type="ECO:0000313" key="8">
    <source>
        <dbReference type="EMBL" id="NLW35364.1"/>
    </source>
</evidence>
<name>A0A351U7Q8_9BACT</name>
<dbReference type="GO" id="GO:0016787">
    <property type="term" value="F:hydrolase activity"/>
    <property type="evidence" value="ECO:0007669"/>
    <property type="project" value="UniProtKB-KW"/>
</dbReference>
<organism evidence="8 9">
    <name type="scientific">Syntrophorhabdus aromaticivorans</name>
    <dbReference type="NCBI Taxonomy" id="328301"/>
    <lineage>
        <taxon>Bacteria</taxon>
        <taxon>Pseudomonadati</taxon>
        <taxon>Thermodesulfobacteriota</taxon>
        <taxon>Syntrophorhabdia</taxon>
        <taxon>Syntrophorhabdales</taxon>
        <taxon>Syntrophorhabdaceae</taxon>
        <taxon>Syntrophorhabdus</taxon>
    </lineage>
</organism>
<reference evidence="8" key="1">
    <citation type="journal article" date="2020" name="Biotechnol. Biofuels">
        <title>New insights from the biogas microbiome by comprehensive genome-resolved metagenomics of nearly 1600 species originating from multiple anaerobic digesters.</title>
        <authorList>
            <person name="Campanaro S."/>
            <person name="Treu L."/>
            <person name="Rodriguez-R L.M."/>
            <person name="Kovalovszki A."/>
            <person name="Ziels R.M."/>
            <person name="Maus I."/>
            <person name="Zhu X."/>
            <person name="Kougias P.G."/>
            <person name="Basile A."/>
            <person name="Luo G."/>
            <person name="Schluter A."/>
            <person name="Konstantinidis K.T."/>
            <person name="Angelidaki I."/>
        </authorList>
    </citation>
    <scope>NUCLEOTIDE SEQUENCE</scope>
    <source>
        <strain evidence="8">AS06rmzACSIP_7</strain>
    </source>
</reference>
<dbReference type="STRING" id="909663.GCA_000512235_01192"/>
<dbReference type="AlphaFoldDB" id="A0A351U7Q8"/>
<evidence type="ECO:0000256" key="1">
    <source>
        <dbReference type="ARBA" id="ARBA00001946"/>
    </source>
</evidence>
<keyword evidence="6" id="KW-0520">NAD</keyword>
<dbReference type="PANTHER" id="PTHR11383:SF3">
    <property type="entry name" value="NAD(P)H PYROPHOSPHATASE NUDT13, MITOCHONDRIAL"/>
    <property type="match status" value="1"/>
</dbReference>
<dbReference type="Gene3D" id="3.90.79.20">
    <property type="match status" value="1"/>
</dbReference>
<dbReference type="InterPro" id="IPR015376">
    <property type="entry name" value="Znr_NADH_PPase"/>
</dbReference>
<evidence type="ECO:0000256" key="3">
    <source>
        <dbReference type="ARBA" id="ARBA00022723"/>
    </source>
</evidence>